<evidence type="ECO:0000313" key="1">
    <source>
        <dbReference type="EMBL" id="QRE04892.1"/>
    </source>
</evidence>
<dbReference type="RefSeq" id="WP_203096217.1">
    <property type="nucleotide sequence ID" value="NZ_CP059075.1"/>
</dbReference>
<name>A0A7U2RBU7_FLAPS</name>
<gene>
    <name evidence="1" type="ORF">H0H26_04695</name>
</gene>
<accession>A0A7U2RBU7</accession>
<organism evidence="1 2">
    <name type="scientific">Flavobacterium psychrophilum</name>
    <dbReference type="NCBI Taxonomy" id="96345"/>
    <lineage>
        <taxon>Bacteria</taxon>
        <taxon>Pseudomonadati</taxon>
        <taxon>Bacteroidota</taxon>
        <taxon>Flavobacteriia</taxon>
        <taxon>Flavobacteriales</taxon>
        <taxon>Flavobacteriaceae</taxon>
        <taxon>Flavobacterium</taxon>
    </lineage>
</organism>
<dbReference type="EMBL" id="CP059075">
    <property type="protein sequence ID" value="QRE04892.1"/>
    <property type="molecule type" value="Genomic_DNA"/>
</dbReference>
<dbReference type="Proteomes" id="UP000596329">
    <property type="component" value="Chromosome"/>
</dbReference>
<reference evidence="1 2" key="1">
    <citation type="submission" date="2020-07" db="EMBL/GenBank/DDBJ databases">
        <title>Genomic characterization of Flavobacterium psychrophilum strains.</title>
        <authorList>
            <person name="Castillo D."/>
            <person name="Jorgensen J."/>
            <person name="Middelboe M."/>
        </authorList>
    </citation>
    <scope>NUCLEOTIDE SEQUENCE [LARGE SCALE GENOMIC DNA]</scope>
    <source>
        <strain evidence="1 2">FPS-R7</strain>
    </source>
</reference>
<evidence type="ECO:0000313" key="2">
    <source>
        <dbReference type="Proteomes" id="UP000596329"/>
    </source>
</evidence>
<dbReference type="AlphaFoldDB" id="A0A7U2RBU7"/>
<protein>
    <recommendedName>
        <fullName evidence="3">RES domain-containing protein</fullName>
    </recommendedName>
</protein>
<sequence>MNKNLEILSKPIFNLPVERENIDFIKYLEKKFDEFHKTLSEFDGELGDYIKSNSEIISCQMNCIFSSLHSYYEGKTATAYAQLTNCLEKVCCHLWIQSKTITNGRDKYYRIRLGENKQYQKSDLFHIPFEKRNLVKRQRFSLPGLPCLYLSTSIYTCWEELNRPNINNVHASRFDLNESDIKLLFLDQRTEIIRNMIEQTYEKCSEASQMHIKKFIVSFPLLLACSIKVNDYNSDFVPEYIIPQLLLQWVNNCDGIDGIQYISNKTKYSIEPITFESETNVVIPPKKFSDIGHCPELVKTIKMTNPISYHLLEISNPTLSKIKQKSFFNKKNNKTIELLKGEKTIYSETKFGILEEKLNQMKTDYIDK</sequence>
<proteinExistence type="predicted"/>
<evidence type="ECO:0008006" key="3">
    <source>
        <dbReference type="Google" id="ProtNLM"/>
    </source>
</evidence>